<name>A0ABT6DN59_9BACT</name>
<feature type="chain" id="PRO_5046665059" evidence="1">
    <location>
        <begin position="19"/>
        <end position="591"/>
    </location>
</feature>
<dbReference type="RefSeq" id="WP_277579536.1">
    <property type="nucleotide sequence ID" value="NZ_JANRMI010000005.1"/>
</dbReference>
<dbReference type="EMBL" id="JANRMI010000005">
    <property type="protein sequence ID" value="MDG0818061.1"/>
    <property type="molecule type" value="Genomic_DNA"/>
</dbReference>
<reference evidence="2" key="1">
    <citation type="submission" date="2022-08" db="EMBL/GenBank/DDBJ databases">
        <title>Novel Bdellovibrio Species Isolated from Svalbard: Designation Bdellovibrio svalbardensis.</title>
        <authorList>
            <person name="Mitchell R.J."/>
            <person name="Choi S.Y."/>
        </authorList>
    </citation>
    <scope>NUCLEOTIDE SEQUENCE</scope>
    <source>
        <strain evidence="2">PAP01</strain>
    </source>
</reference>
<evidence type="ECO:0000313" key="2">
    <source>
        <dbReference type="EMBL" id="MDG0818061.1"/>
    </source>
</evidence>
<keyword evidence="3" id="KW-1185">Reference proteome</keyword>
<accession>A0ABT6DN59</accession>
<gene>
    <name evidence="2" type="ORF">NWE73_16885</name>
</gene>
<comment type="caution">
    <text evidence="2">The sequence shown here is derived from an EMBL/GenBank/DDBJ whole genome shotgun (WGS) entry which is preliminary data.</text>
</comment>
<sequence length="591" mass="66410">MNLLIILALNIFALSVRADDTSPLKSERPPEFNRPIFFQTLENELKIKKFGLSYNLDSSKGQKLVLGSQTIDGDSFTARLENNELNLKWNKVLIAGGEISIINKFGEELWKIKTSENGSLQFKDWNDSKAPRWKDHERFRFCLRSEKDQGHVSLCSQWYGIETADASRKLLLVPTTVTPQVIIQSEQKKGHGFEDVEIGKPVHFFARLANDATYEFVSTPAPLEVKDMIATEKPGSVMLTGGGLKPLAESAQELPQIEYGKTTRLLGFERTIAEPPRLWQVELSGKEPTLDMPGVQGGLFTHALEIQNPPQPQDRIYVSSRALIDTYSDKDEVTYANSLGELKKWEFPAERKFSNNTVTLDIPADKIPHKAYLEPYRGAPREASLRLTEVLTTEGSYALLGEGHFAWWFNDVLGSQNYYLSKQRWGLTTRYFASMTDLPTNTAGKVRLQSLEADLRYRFSPGLWGRDETVGAFAAYDNLTIGELTAPMMGAGLFWARSMPRSIDSWLNGISFLNHPKWFSLDLVNYFSSLDSQYSLGQNYALNANIKMMSSPGFFWEGGLGVKKNSFDRSSDGASVTLTTFFISIGVGLDF</sequence>
<evidence type="ECO:0000256" key="1">
    <source>
        <dbReference type="SAM" id="SignalP"/>
    </source>
</evidence>
<keyword evidence="1" id="KW-0732">Signal</keyword>
<proteinExistence type="predicted"/>
<feature type="signal peptide" evidence="1">
    <location>
        <begin position="1"/>
        <end position="18"/>
    </location>
</feature>
<protein>
    <submittedName>
        <fullName evidence="2">Uncharacterized protein</fullName>
    </submittedName>
</protein>
<dbReference type="Proteomes" id="UP001152321">
    <property type="component" value="Unassembled WGS sequence"/>
</dbReference>
<organism evidence="2 3">
    <name type="scientific">Bdellovibrio svalbardensis</name>
    <dbReference type="NCBI Taxonomy" id="2972972"/>
    <lineage>
        <taxon>Bacteria</taxon>
        <taxon>Pseudomonadati</taxon>
        <taxon>Bdellovibrionota</taxon>
        <taxon>Bdellovibrionia</taxon>
        <taxon>Bdellovibrionales</taxon>
        <taxon>Pseudobdellovibrionaceae</taxon>
        <taxon>Bdellovibrio</taxon>
    </lineage>
</organism>
<evidence type="ECO:0000313" key="3">
    <source>
        <dbReference type="Proteomes" id="UP001152321"/>
    </source>
</evidence>